<keyword evidence="1" id="KW-1133">Transmembrane helix</keyword>
<feature type="transmembrane region" description="Helical" evidence="1">
    <location>
        <begin position="12"/>
        <end position="35"/>
    </location>
</feature>
<evidence type="ECO:0000313" key="2">
    <source>
        <dbReference type="EMBL" id="KXK26767.1"/>
    </source>
</evidence>
<gene>
    <name evidence="2" type="ORF">TR69_WS6001000788</name>
</gene>
<dbReference type="Proteomes" id="UP000070457">
    <property type="component" value="Unassembled WGS sequence"/>
</dbReference>
<dbReference type="AlphaFoldDB" id="A0A136LYU6"/>
<keyword evidence="1" id="KW-0472">Membrane</keyword>
<dbReference type="EMBL" id="JYNZ01000003">
    <property type="protein sequence ID" value="KXK26767.1"/>
    <property type="molecule type" value="Genomic_DNA"/>
</dbReference>
<organism evidence="2 3">
    <name type="scientific">candidate division WS6 bacterium OLB20</name>
    <dbReference type="NCBI Taxonomy" id="1617426"/>
    <lineage>
        <taxon>Bacteria</taxon>
        <taxon>Candidatus Dojkabacteria</taxon>
    </lineage>
</organism>
<comment type="caution">
    <text evidence="2">The sequence shown here is derived from an EMBL/GenBank/DDBJ whole genome shotgun (WGS) entry which is preliminary data.</text>
</comment>
<sequence length="78" mass="8577">MTDLNGAEYVFILAVGKIAAIVYMVLLLLTMLVIVRQTVLTSRLIKTGLRVPIMIYALLHVILLFLVLVLTVIVNPAA</sequence>
<feature type="transmembrane region" description="Helical" evidence="1">
    <location>
        <begin position="55"/>
        <end position="74"/>
    </location>
</feature>
<keyword evidence="1" id="KW-0812">Transmembrane</keyword>
<reference evidence="2 3" key="1">
    <citation type="submission" date="2015-02" db="EMBL/GenBank/DDBJ databases">
        <title>Improved understanding of the partial-nitritation anammox process through 23 genomes representing the majority of the microbial community.</title>
        <authorList>
            <person name="Speth D.R."/>
            <person name="In T Zandt M."/>
            <person name="Guerrero Cruz S."/>
            <person name="Jetten M.S."/>
            <person name="Dutilh B.E."/>
        </authorList>
    </citation>
    <scope>NUCLEOTIDE SEQUENCE [LARGE SCALE GENOMIC DNA]</scope>
    <source>
        <strain evidence="2">OLB20</strain>
    </source>
</reference>
<accession>A0A136LYU6</accession>
<name>A0A136LYU6_9BACT</name>
<dbReference type="STRING" id="1617426.TR69_WS6001000788"/>
<proteinExistence type="predicted"/>
<protein>
    <submittedName>
        <fullName evidence="2">Uncharacterized protein</fullName>
    </submittedName>
</protein>
<evidence type="ECO:0000313" key="3">
    <source>
        <dbReference type="Proteomes" id="UP000070457"/>
    </source>
</evidence>
<evidence type="ECO:0000256" key="1">
    <source>
        <dbReference type="SAM" id="Phobius"/>
    </source>
</evidence>